<dbReference type="NCBIfam" id="NF045778">
    <property type="entry name" value="gas_vesic_GvpL"/>
    <property type="match status" value="1"/>
</dbReference>
<evidence type="ECO:0000256" key="1">
    <source>
        <dbReference type="ARBA" id="ARBA00022987"/>
    </source>
</evidence>
<dbReference type="PANTHER" id="PTHR36852">
    <property type="entry name" value="PROTEIN GVPL 2"/>
    <property type="match status" value="1"/>
</dbReference>
<dbReference type="RefSeq" id="WP_342809833.1">
    <property type="nucleotide sequence ID" value="NZ_JAOPJZ010000017.1"/>
</dbReference>
<dbReference type="GO" id="GO:0031411">
    <property type="term" value="C:gas vesicle"/>
    <property type="evidence" value="ECO:0007669"/>
    <property type="project" value="UniProtKB-SubCell"/>
</dbReference>
<comment type="subcellular location">
    <subcellularLocation>
        <location evidence="2">Gas vesicle</location>
    </subcellularLocation>
</comment>
<accession>A0AAP2ZAE6</accession>
<dbReference type="InterPro" id="IPR054796">
    <property type="entry name" value="Gas_vesic_GvpL"/>
</dbReference>
<proteinExistence type="inferred from homology"/>
<dbReference type="EMBL" id="JAOPJZ010000017">
    <property type="protein sequence ID" value="MCU4753517.1"/>
    <property type="molecule type" value="Genomic_DNA"/>
</dbReference>
<reference evidence="5 6" key="1">
    <citation type="submission" date="2022-09" db="EMBL/GenBank/DDBJ databases">
        <title>Enrichment on poylsaccharides allowed isolation of novel metabolic and taxonomic groups of Haloarchaea.</title>
        <authorList>
            <person name="Sorokin D.Y."/>
            <person name="Elcheninov A.G."/>
            <person name="Khizhniak T.V."/>
            <person name="Kolganova T.V."/>
            <person name="Kublanov I.V."/>
        </authorList>
    </citation>
    <scope>NUCLEOTIDE SEQUENCE [LARGE SCALE GENOMIC DNA]</scope>
    <source>
        <strain evidence="5 6">AArc-curdl1</strain>
    </source>
</reference>
<evidence type="ECO:0000256" key="4">
    <source>
        <dbReference type="SAM" id="MobiDB-lite"/>
    </source>
</evidence>
<evidence type="ECO:0000256" key="2">
    <source>
        <dbReference type="ARBA" id="ARBA00035108"/>
    </source>
</evidence>
<feature type="compositionally biased region" description="Basic and acidic residues" evidence="4">
    <location>
        <begin position="20"/>
        <end position="36"/>
    </location>
</feature>
<evidence type="ECO:0000256" key="3">
    <source>
        <dbReference type="ARBA" id="ARBA00035643"/>
    </source>
</evidence>
<sequence length="310" mass="34953">MTRERSSLENEAVNGTQRSSDGRESSQFESHRRESTETTAFDEGRYIYCVVDVEAGEELEATGIDDEPVRVITTDGIGAVVHDCDDVYDSNDHTEIHRWLLRHQSVTDEAAEAFGTPLPFQFATIFRGNDEVVCEWLKAERDNLEDALDSLAGHWEYRIEIVRTELIDAQALESDDDRLAELRAEIESATPGRKFLLESKYDDRLGRIRSDRNESIIHDVRERLETHAREVHELDPSPDTRLQTDAKRSKEGRPIGRLTVLAREDLQSDIGSVLDDVAGKPGLEVTFTGPWPPYSFTPSFGEGTNDSTEG</sequence>
<comment type="similarity">
    <text evidence="3">Belongs to the gas vesicle GvpF/GvpL family.</text>
</comment>
<dbReference type="GO" id="GO:0031412">
    <property type="term" value="P:gas vesicle organization"/>
    <property type="evidence" value="ECO:0007669"/>
    <property type="project" value="InterPro"/>
</dbReference>
<evidence type="ECO:0000313" key="5">
    <source>
        <dbReference type="EMBL" id="MCU4753517.1"/>
    </source>
</evidence>
<comment type="caution">
    <text evidence="5">The sequence shown here is derived from an EMBL/GenBank/DDBJ whole genome shotgun (WGS) entry which is preliminary data.</text>
</comment>
<keyword evidence="6" id="KW-1185">Reference proteome</keyword>
<dbReference type="Proteomes" id="UP001321047">
    <property type="component" value="Unassembled WGS sequence"/>
</dbReference>
<evidence type="ECO:0000313" key="6">
    <source>
        <dbReference type="Proteomes" id="UP001321047"/>
    </source>
</evidence>
<keyword evidence="1" id="KW-0304">Gas vesicle</keyword>
<name>A0AAP2ZAE6_9EURY</name>
<dbReference type="InterPro" id="IPR009430">
    <property type="entry name" value="GvpL/GvpF"/>
</dbReference>
<gene>
    <name evidence="5" type="ORF">OB919_16250</name>
</gene>
<dbReference type="PANTHER" id="PTHR36852:SF1">
    <property type="entry name" value="PROTEIN GVPL 2"/>
    <property type="match status" value="1"/>
</dbReference>
<feature type="region of interest" description="Disordered" evidence="4">
    <location>
        <begin position="1"/>
        <end position="37"/>
    </location>
</feature>
<dbReference type="AlphaFoldDB" id="A0AAP2ZAE6"/>
<feature type="compositionally biased region" description="Polar residues" evidence="4">
    <location>
        <begin position="296"/>
        <end position="310"/>
    </location>
</feature>
<dbReference type="Pfam" id="PF06386">
    <property type="entry name" value="GvpL_GvpF"/>
    <property type="match status" value="1"/>
</dbReference>
<protein>
    <submittedName>
        <fullName evidence="5">GvpL/GvpF family gas vesicle protein</fullName>
    </submittedName>
</protein>
<feature type="region of interest" description="Disordered" evidence="4">
    <location>
        <begin position="289"/>
        <end position="310"/>
    </location>
</feature>
<organism evidence="5 6">
    <name type="scientific">Natronosalvus hydrolyticus</name>
    <dbReference type="NCBI Taxonomy" id="2979988"/>
    <lineage>
        <taxon>Archaea</taxon>
        <taxon>Methanobacteriati</taxon>
        <taxon>Methanobacteriota</taxon>
        <taxon>Stenosarchaea group</taxon>
        <taxon>Halobacteria</taxon>
        <taxon>Halobacteriales</taxon>
        <taxon>Natrialbaceae</taxon>
        <taxon>Natronosalvus</taxon>
    </lineage>
</organism>